<dbReference type="GO" id="GO:0008887">
    <property type="term" value="F:glycerate kinase activity"/>
    <property type="evidence" value="ECO:0007669"/>
    <property type="project" value="InterPro"/>
</dbReference>
<dbReference type="PANTHER" id="PTHR21599">
    <property type="entry name" value="GLYCERATE KINASE"/>
    <property type="match status" value="1"/>
</dbReference>
<reference evidence="1" key="1">
    <citation type="submission" date="2019-11" db="EMBL/GenBank/DDBJ databases">
        <title>Characterization of Clostridium perfringens isolates from swine manure treated agricultural soils.</title>
        <authorList>
            <person name="Wushke S.T."/>
        </authorList>
    </citation>
    <scope>NUCLEOTIDE SEQUENCE</scope>
    <source>
        <strain evidence="1">X15</strain>
    </source>
</reference>
<dbReference type="SUPFAM" id="SSF110738">
    <property type="entry name" value="Glycerate kinase I"/>
    <property type="match status" value="1"/>
</dbReference>
<feature type="non-terminal residue" evidence="1">
    <location>
        <position position="1"/>
    </location>
</feature>
<sequence>ADCIEKGIKRYSKDIEIIKIPMADGGEGTVETLVNITGGKIVNIKVCDPLLREVDSFYGILGDEKTAVIEMAAASGLNLLSKEELNPLITSTYGTGQIINDAIAKGCTDLIIGIGGTATNDGGAGMLRALGLRFLNADGRDIPEGGKALMELHHLDSKNLNKAILRCNIKVACDVDNPLCGPNG</sequence>
<name>A0AAW9IWL8_CLOPF</name>
<keyword evidence="1" id="KW-0418">Kinase</keyword>
<comment type="caution">
    <text evidence="1">The sequence shown here is derived from an EMBL/GenBank/DDBJ whole genome shotgun (WGS) entry which is preliminary data.</text>
</comment>
<proteinExistence type="predicted"/>
<keyword evidence="1" id="KW-0808">Transferase</keyword>
<feature type="non-terminal residue" evidence="1">
    <location>
        <position position="184"/>
    </location>
</feature>
<evidence type="ECO:0000313" key="1">
    <source>
        <dbReference type="EMBL" id="MDZ5034559.1"/>
    </source>
</evidence>
<dbReference type="InterPro" id="IPR036129">
    <property type="entry name" value="Glycerate_kinase_sf"/>
</dbReference>
<dbReference type="AlphaFoldDB" id="A0AAW9IWL8"/>
<dbReference type="GO" id="GO:0031388">
    <property type="term" value="P:organic acid phosphorylation"/>
    <property type="evidence" value="ECO:0007669"/>
    <property type="project" value="InterPro"/>
</dbReference>
<dbReference type="EC" id="2.7.1.-" evidence="1"/>
<dbReference type="InterPro" id="IPR004381">
    <property type="entry name" value="Glycerate_kinase"/>
</dbReference>
<dbReference type="Gene3D" id="3.90.1510.10">
    <property type="entry name" value="Glycerate kinase, domain 2"/>
    <property type="match status" value="1"/>
</dbReference>
<dbReference type="InterPro" id="IPR018193">
    <property type="entry name" value="Glyc_kinase_flavodox-like_fold"/>
</dbReference>
<accession>A0AAW9IWL8</accession>
<gene>
    <name evidence="1" type="ORF">GNF81_17835</name>
</gene>
<dbReference type="RefSeq" id="WP_322413001.1">
    <property type="nucleotide sequence ID" value="NZ_WNVG01000675.1"/>
</dbReference>
<dbReference type="PANTHER" id="PTHR21599:SF0">
    <property type="entry name" value="GLYCERATE KINASE"/>
    <property type="match status" value="1"/>
</dbReference>
<dbReference type="Pfam" id="PF02595">
    <property type="entry name" value="Gly_kinase"/>
    <property type="match status" value="1"/>
</dbReference>
<dbReference type="Proteomes" id="UP001289066">
    <property type="component" value="Unassembled WGS sequence"/>
</dbReference>
<dbReference type="EMBL" id="WNVG01000675">
    <property type="protein sequence ID" value="MDZ5034559.1"/>
    <property type="molecule type" value="Genomic_DNA"/>
</dbReference>
<organism evidence="1 2">
    <name type="scientific">Clostridium perfringens</name>
    <dbReference type="NCBI Taxonomy" id="1502"/>
    <lineage>
        <taxon>Bacteria</taxon>
        <taxon>Bacillati</taxon>
        <taxon>Bacillota</taxon>
        <taxon>Clostridia</taxon>
        <taxon>Eubacteriales</taxon>
        <taxon>Clostridiaceae</taxon>
        <taxon>Clostridium</taxon>
    </lineage>
</organism>
<evidence type="ECO:0000313" key="2">
    <source>
        <dbReference type="Proteomes" id="UP001289066"/>
    </source>
</evidence>
<dbReference type="NCBIfam" id="TIGR00045">
    <property type="entry name" value="glycerate kinase"/>
    <property type="match status" value="1"/>
</dbReference>
<protein>
    <submittedName>
        <fullName evidence="1">Glycerate kinase</fullName>
        <ecNumber evidence="1">2.7.1.-</ecNumber>
    </submittedName>
</protein>